<protein>
    <recommendedName>
        <fullName evidence="6">Protein GRIM REAPER-like</fullName>
    </recommendedName>
</protein>
<evidence type="ECO:0000313" key="4">
    <source>
        <dbReference type="EMBL" id="KAK2968441.1"/>
    </source>
</evidence>
<keyword evidence="2 3" id="KW-0732">Signal</keyword>
<feature type="signal peptide" evidence="3">
    <location>
        <begin position="1"/>
        <end position="29"/>
    </location>
</feature>
<proteinExistence type="inferred from homology"/>
<dbReference type="Pfam" id="PF04885">
    <property type="entry name" value="Stig1"/>
    <property type="match status" value="1"/>
</dbReference>
<accession>A0AA88QVE6</accession>
<comment type="caution">
    <text evidence="4">The sequence shown here is derived from an EMBL/GenBank/DDBJ whole genome shotgun (WGS) entry which is preliminary data.</text>
</comment>
<evidence type="ECO:0000256" key="3">
    <source>
        <dbReference type="SAM" id="SignalP"/>
    </source>
</evidence>
<feature type="chain" id="PRO_5041658667" description="Protein GRIM REAPER-like" evidence="3">
    <location>
        <begin position="30"/>
        <end position="149"/>
    </location>
</feature>
<dbReference type="EMBL" id="JAVXUO010002917">
    <property type="protein sequence ID" value="KAK2968441.1"/>
    <property type="molecule type" value="Genomic_DNA"/>
</dbReference>
<dbReference type="PANTHER" id="PTHR33227">
    <property type="entry name" value="STIGMA-SPECIFIC STIG1-LIKE PROTEIN 3"/>
    <property type="match status" value="1"/>
</dbReference>
<sequence>MATTLLKLTTIFSLFISIFIAFHTQRALSYDADDDEHYILDAPFSSTRLRSRFLASIKKGTHCDPNNNNVCNGVSANNGTSLLNCCKTHCRNVLGDRNNCGLCGSKCGLGELCCGGTCTNVAYNTTNCGKCGKGCLSGLRCQYGFCGYA</sequence>
<reference evidence="4" key="1">
    <citation type="submission" date="2022-12" db="EMBL/GenBank/DDBJ databases">
        <title>Draft genome assemblies for two species of Escallonia (Escalloniales).</title>
        <authorList>
            <person name="Chanderbali A."/>
            <person name="Dervinis C."/>
            <person name="Anghel I."/>
            <person name="Soltis D."/>
            <person name="Soltis P."/>
            <person name="Zapata F."/>
        </authorList>
    </citation>
    <scope>NUCLEOTIDE SEQUENCE</scope>
    <source>
        <strain evidence="4">UCBG92.1500</strain>
        <tissue evidence="4">Leaf</tissue>
    </source>
</reference>
<dbReference type="InterPro" id="IPR006969">
    <property type="entry name" value="Stig-like"/>
</dbReference>
<name>A0AA88QVE6_9ASTE</name>
<evidence type="ECO:0008006" key="6">
    <source>
        <dbReference type="Google" id="ProtNLM"/>
    </source>
</evidence>
<comment type="similarity">
    <text evidence="1">Belongs to the STIG1 family.</text>
</comment>
<evidence type="ECO:0000256" key="2">
    <source>
        <dbReference type="ARBA" id="ARBA00022729"/>
    </source>
</evidence>
<organism evidence="4 5">
    <name type="scientific">Escallonia rubra</name>
    <dbReference type="NCBI Taxonomy" id="112253"/>
    <lineage>
        <taxon>Eukaryota</taxon>
        <taxon>Viridiplantae</taxon>
        <taxon>Streptophyta</taxon>
        <taxon>Embryophyta</taxon>
        <taxon>Tracheophyta</taxon>
        <taxon>Spermatophyta</taxon>
        <taxon>Magnoliopsida</taxon>
        <taxon>eudicotyledons</taxon>
        <taxon>Gunneridae</taxon>
        <taxon>Pentapetalae</taxon>
        <taxon>asterids</taxon>
        <taxon>campanulids</taxon>
        <taxon>Escalloniales</taxon>
        <taxon>Escalloniaceae</taxon>
        <taxon>Escallonia</taxon>
    </lineage>
</organism>
<dbReference type="PANTHER" id="PTHR33227:SF6">
    <property type="entry name" value="PROTEIN GRIM REAPER"/>
    <property type="match status" value="1"/>
</dbReference>
<dbReference type="Proteomes" id="UP001187471">
    <property type="component" value="Unassembled WGS sequence"/>
</dbReference>
<gene>
    <name evidence="4" type="ORF">RJ640_004447</name>
</gene>
<dbReference type="AlphaFoldDB" id="A0AA88QVE6"/>
<evidence type="ECO:0000313" key="5">
    <source>
        <dbReference type="Proteomes" id="UP001187471"/>
    </source>
</evidence>
<evidence type="ECO:0000256" key="1">
    <source>
        <dbReference type="ARBA" id="ARBA00006010"/>
    </source>
</evidence>
<keyword evidence="5" id="KW-1185">Reference proteome</keyword>